<dbReference type="AlphaFoldDB" id="A0A8J5PKA8"/>
<evidence type="ECO:0000313" key="2">
    <source>
        <dbReference type="EMBL" id="KAG7423505.1"/>
    </source>
</evidence>
<reference evidence="2" key="1">
    <citation type="submission" date="2021-04" db="EMBL/GenBank/DDBJ databases">
        <title>First draft genome resource for Brassicaceae pathogens Fusarium oxysporum f. sp. raphani and Fusarium oxysporum f. sp. rapae.</title>
        <authorList>
            <person name="Asai S."/>
        </authorList>
    </citation>
    <scope>NUCLEOTIDE SEQUENCE</scope>
    <source>
        <strain evidence="2">Tf1262</strain>
    </source>
</reference>
<dbReference type="EMBL" id="JAELUR010000015">
    <property type="protein sequence ID" value="KAG7423505.1"/>
    <property type="molecule type" value="Genomic_DNA"/>
</dbReference>
<comment type="caution">
    <text evidence="2">The sequence shown here is derived from an EMBL/GenBank/DDBJ whole genome shotgun (WGS) entry which is preliminary data.</text>
</comment>
<organism evidence="2 3">
    <name type="scientific">Fusarium oxysporum f. sp. raphani</name>
    <dbReference type="NCBI Taxonomy" id="96318"/>
    <lineage>
        <taxon>Eukaryota</taxon>
        <taxon>Fungi</taxon>
        <taxon>Dikarya</taxon>
        <taxon>Ascomycota</taxon>
        <taxon>Pezizomycotina</taxon>
        <taxon>Sordariomycetes</taxon>
        <taxon>Hypocreomycetidae</taxon>
        <taxon>Hypocreales</taxon>
        <taxon>Nectriaceae</taxon>
        <taxon>Fusarium</taxon>
        <taxon>Fusarium oxysporum species complex</taxon>
    </lineage>
</organism>
<feature type="region of interest" description="Disordered" evidence="1">
    <location>
        <begin position="83"/>
        <end position="138"/>
    </location>
</feature>
<evidence type="ECO:0000256" key="1">
    <source>
        <dbReference type="SAM" id="MobiDB-lite"/>
    </source>
</evidence>
<evidence type="ECO:0000313" key="3">
    <source>
        <dbReference type="Proteomes" id="UP000693942"/>
    </source>
</evidence>
<dbReference type="Proteomes" id="UP000693942">
    <property type="component" value="Unassembled WGS sequence"/>
</dbReference>
<name>A0A8J5PKA8_FUSOX</name>
<proteinExistence type="predicted"/>
<feature type="compositionally biased region" description="Polar residues" evidence="1">
    <location>
        <begin position="107"/>
        <end position="127"/>
    </location>
</feature>
<sequence length="138" mass="15061">MPEWHEIFTSDLPEQQNCQNARLALLRSLEGSGLFGADSSLQTSNINPRALEVVRHRAEHVAPMSFSRPFRASMQLTSENLEVYDPESIAKGPSTSRPSTPVPDLTTDGSTAGSTNNLSSRDSNPPASSRVEKDFLAF</sequence>
<accession>A0A8J5PKA8</accession>
<gene>
    <name evidence="2" type="ORF">Forpi1262_v015429</name>
</gene>
<protein>
    <submittedName>
        <fullName evidence="2">Uncharacterized protein</fullName>
    </submittedName>
</protein>